<dbReference type="InterPro" id="IPR035965">
    <property type="entry name" value="PAS-like_dom_sf"/>
</dbReference>
<feature type="transmembrane region" description="Helical" evidence="2">
    <location>
        <begin position="240"/>
        <end position="258"/>
    </location>
</feature>
<feature type="transmembrane region" description="Helical" evidence="2">
    <location>
        <begin position="6"/>
        <end position="23"/>
    </location>
</feature>
<proteinExistence type="predicted"/>
<feature type="domain" description="PAC" evidence="4">
    <location>
        <begin position="305"/>
        <end position="357"/>
    </location>
</feature>
<dbReference type="PROSITE" id="PS50112">
    <property type="entry name" value="PAS"/>
    <property type="match status" value="1"/>
</dbReference>
<feature type="coiled-coil region" evidence="1">
    <location>
        <begin position="372"/>
        <end position="420"/>
    </location>
</feature>
<dbReference type="AlphaFoldDB" id="A0A075FBY1"/>
<evidence type="ECO:0000256" key="2">
    <source>
        <dbReference type="SAM" id="Phobius"/>
    </source>
</evidence>
<feature type="non-terminal residue" evidence="5">
    <location>
        <position position="751"/>
    </location>
</feature>
<name>A0A075FBY1_9BACT</name>
<dbReference type="PROSITE" id="PS50113">
    <property type="entry name" value="PAC"/>
    <property type="match status" value="1"/>
</dbReference>
<dbReference type="SMART" id="SM00091">
    <property type="entry name" value="PAS"/>
    <property type="match status" value="1"/>
</dbReference>
<dbReference type="InterPro" id="IPR000014">
    <property type="entry name" value="PAS"/>
</dbReference>
<keyword evidence="2" id="KW-0472">Membrane</keyword>
<dbReference type="SUPFAM" id="SSF55785">
    <property type="entry name" value="PYP-like sensor domain (PAS domain)"/>
    <property type="match status" value="1"/>
</dbReference>
<dbReference type="InterPro" id="IPR031621">
    <property type="entry name" value="HisKA_7TM"/>
</dbReference>
<keyword evidence="1" id="KW-0175">Coiled coil</keyword>
<organism evidence="5">
    <name type="scientific">uncultured bacterium pBIO2079</name>
    <dbReference type="NCBI Taxonomy" id="1478040"/>
    <lineage>
        <taxon>Bacteria</taxon>
        <taxon>environmental samples</taxon>
    </lineage>
</organism>
<dbReference type="InterPro" id="IPR000700">
    <property type="entry name" value="PAS-assoc_C"/>
</dbReference>
<feature type="transmembrane region" description="Helical" evidence="2">
    <location>
        <begin position="67"/>
        <end position="87"/>
    </location>
</feature>
<feature type="transmembrane region" description="Helical" evidence="2">
    <location>
        <begin position="35"/>
        <end position="55"/>
    </location>
</feature>
<keyword evidence="5" id="KW-0808">Transferase</keyword>
<dbReference type="EMBL" id="KJ531199">
    <property type="protein sequence ID" value="AIE77281.1"/>
    <property type="molecule type" value="Genomic_DNA"/>
</dbReference>
<dbReference type="Pfam" id="PF16927">
    <property type="entry name" value="HisKA_7TM"/>
    <property type="match status" value="1"/>
</dbReference>
<dbReference type="PANTHER" id="PTHR44757">
    <property type="entry name" value="DIGUANYLATE CYCLASE DGCP"/>
    <property type="match status" value="1"/>
</dbReference>
<feature type="transmembrane region" description="Helical" evidence="2">
    <location>
        <begin position="141"/>
        <end position="163"/>
    </location>
</feature>
<dbReference type="NCBIfam" id="TIGR00229">
    <property type="entry name" value="sensory_box"/>
    <property type="match status" value="1"/>
</dbReference>
<keyword evidence="2" id="KW-0812">Transmembrane</keyword>
<reference evidence="5" key="1">
    <citation type="journal article" date="2014" name="PLoS ONE">
        <title>Screening of metagenomic and genomic libraries reveals three classes of bacterial enzymes that overcome the toxicity of acrylate.</title>
        <authorList>
            <person name="Curson A.R."/>
            <person name="Burns O.J."/>
            <person name="Voget S."/>
            <person name="Daniel R."/>
            <person name="Todd J.D."/>
            <person name="McInnis K."/>
            <person name="Wexler M."/>
            <person name="Johnston A.W."/>
        </authorList>
    </citation>
    <scope>NUCLEOTIDE SEQUENCE</scope>
</reference>
<protein>
    <submittedName>
        <fullName evidence="5">Putative sensory transduction histidine kinase</fullName>
    </submittedName>
</protein>
<evidence type="ECO:0000313" key="5">
    <source>
        <dbReference type="EMBL" id="AIE77281.1"/>
    </source>
</evidence>
<dbReference type="Gene3D" id="3.30.450.20">
    <property type="entry name" value="PAS domain"/>
    <property type="match status" value="2"/>
</dbReference>
<dbReference type="PANTHER" id="PTHR44757:SF2">
    <property type="entry name" value="BIOFILM ARCHITECTURE MAINTENANCE PROTEIN MBAA"/>
    <property type="match status" value="1"/>
</dbReference>
<dbReference type="Pfam" id="PF13426">
    <property type="entry name" value="PAS_9"/>
    <property type="match status" value="1"/>
</dbReference>
<dbReference type="GO" id="GO:0016301">
    <property type="term" value="F:kinase activity"/>
    <property type="evidence" value="ECO:0007669"/>
    <property type="project" value="UniProtKB-KW"/>
</dbReference>
<keyword evidence="5" id="KW-0418">Kinase</keyword>
<evidence type="ECO:0000256" key="1">
    <source>
        <dbReference type="SAM" id="Coils"/>
    </source>
</evidence>
<evidence type="ECO:0000259" key="4">
    <source>
        <dbReference type="PROSITE" id="PS50113"/>
    </source>
</evidence>
<gene>
    <name evidence="5" type="ORF">pBIO2079_20</name>
</gene>
<dbReference type="InterPro" id="IPR052155">
    <property type="entry name" value="Biofilm_reg_signaling"/>
</dbReference>
<feature type="domain" description="PAS" evidence="3">
    <location>
        <begin position="239"/>
        <end position="278"/>
    </location>
</feature>
<dbReference type="CDD" id="cd00130">
    <property type="entry name" value="PAS"/>
    <property type="match status" value="1"/>
</dbReference>
<feature type="transmembrane region" description="Helical" evidence="2">
    <location>
        <begin position="207"/>
        <end position="228"/>
    </location>
</feature>
<keyword evidence="2" id="KW-1133">Transmembrane helix</keyword>
<sequence length="751" mass="86042">MNLVSLITFTAFIVYIFLAFFGLQMDSRSRLNRIFFCLCLACALWAFCIAFMFSATDNKTAWLWFRLSSPGWCLGPALVVHFALALTGRDQPDNKKLPIYLIYLPGLIFTVLGLTVGVTASHVALMSFGWSPVNSGNMVRYWAYAAYYATCIALSIIVVWHWGKNSPSQRQQKQARIVVYSTFLGTLLAFFNETLLPVLGYADTPKIPVVLWLIWAYGMWIAISRYRLLILTPAIAADQIVASITDMMVLLDLNAIILKVNRSVEEVLGYAEKELLGKPITRISETWDISSEALYSLVTGLTSFHHQEASWVTKSGAAIPVQIAASAVKDNYGDLVCLVMVAQDLRPTKELEREIGERRRAEQALQETVMQIKDYSIRLEEQNHKLEFQNAELEAMTTSLAEANQTLEEKNSQLENLFNNVGQGFLSFSQDLLIHPENSRECLAIFRQNPTGKRLSNLIYPRDKEQAEFMDTVFNEIMQESDSLRLEVFLSLLPEETSLHERCISIAYRVINNPGDSGRAILVILTDISEKRLLEARMQEEKDIFSMVVKAIIYHDDLLECIEDFRDFYNHKFKELIFSSRELDDILAEILRNLHTFKGNFSQFDTASVVGELHHLESLLLEARDQVPGFDREYLLQIIQQSQLIPCLENDLKVIINFLGNEFFERKDSFVISKEKLLALEQTIHNILPPSEYQLLLPLLRSLRYRPIKELLKSYPEYVQKMANRLDKQIYPFVIEGDDLLVDSDYYHPFA</sequence>
<feature type="transmembrane region" description="Helical" evidence="2">
    <location>
        <begin position="175"/>
        <end position="195"/>
    </location>
</feature>
<evidence type="ECO:0000259" key="3">
    <source>
        <dbReference type="PROSITE" id="PS50112"/>
    </source>
</evidence>
<reference evidence="5" key="2">
    <citation type="submission" date="2014-02" db="EMBL/GenBank/DDBJ databases">
        <authorList>
            <person name="Curson A.R.J."/>
            <person name="Burns O.J."/>
            <person name="Voget S."/>
            <person name="Daniel R."/>
            <person name="Todd J.D."/>
            <person name="McInnis K."/>
            <person name="Wexler M."/>
            <person name="Johnston A.W.B."/>
        </authorList>
    </citation>
    <scope>NUCLEOTIDE SEQUENCE</scope>
</reference>
<feature type="transmembrane region" description="Helical" evidence="2">
    <location>
        <begin position="99"/>
        <end position="121"/>
    </location>
</feature>
<accession>A0A075FBY1</accession>